<evidence type="ECO:0000256" key="3">
    <source>
        <dbReference type="PIRSR" id="PIRSR603782-1"/>
    </source>
</evidence>
<organism evidence="7 8">
    <name type="scientific">Pyxidicoccus fallax</name>
    <dbReference type="NCBI Taxonomy" id="394095"/>
    <lineage>
        <taxon>Bacteria</taxon>
        <taxon>Pseudomonadati</taxon>
        <taxon>Myxococcota</taxon>
        <taxon>Myxococcia</taxon>
        <taxon>Myxococcales</taxon>
        <taxon>Cystobacterineae</taxon>
        <taxon>Myxococcaceae</taxon>
        <taxon>Pyxidicoccus</taxon>
    </lineage>
</organism>
<protein>
    <submittedName>
        <fullName evidence="7">SCO family protein</fullName>
    </submittedName>
</protein>
<reference evidence="7 8" key="1">
    <citation type="submission" date="2020-04" db="EMBL/GenBank/DDBJ databases">
        <title>Draft genome of Pyxidicoccus fallax type strain.</title>
        <authorList>
            <person name="Whitworth D.E."/>
        </authorList>
    </citation>
    <scope>NUCLEOTIDE SEQUENCE [LARGE SCALE GENOMIC DNA]</scope>
    <source>
        <strain evidence="7 8">DSM 14698</strain>
    </source>
</reference>
<dbReference type="Gene3D" id="3.40.30.10">
    <property type="entry name" value="Glutaredoxin"/>
    <property type="match status" value="2"/>
</dbReference>
<name>A0A848LGD9_9BACT</name>
<dbReference type="GO" id="GO:0046872">
    <property type="term" value="F:metal ion binding"/>
    <property type="evidence" value="ECO:0007669"/>
    <property type="project" value="UniProtKB-KW"/>
</dbReference>
<evidence type="ECO:0000313" key="8">
    <source>
        <dbReference type="Proteomes" id="UP000518300"/>
    </source>
</evidence>
<proteinExistence type="inferred from homology"/>
<accession>A0A848LGD9</accession>
<comment type="similarity">
    <text evidence="1">Belongs to the SCO1/2 family.</text>
</comment>
<feature type="binding site" evidence="3">
    <location>
        <position position="88"/>
    </location>
    <ligand>
        <name>Cu cation</name>
        <dbReference type="ChEBI" id="CHEBI:23378"/>
    </ligand>
</feature>
<gene>
    <name evidence="7" type="ORF">HG543_16895</name>
</gene>
<feature type="domain" description="Thioredoxin" evidence="6">
    <location>
        <begin position="28"/>
        <end position="202"/>
    </location>
</feature>
<evidence type="ECO:0000256" key="4">
    <source>
        <dbReference type="PIRSR" id="PIRSR603782-2"/>
    </source>
</evidence>
<dbReference type="InterPro" id="IPR003782">
    <property type="entry name" value="SCO1/SenC"/>
</dbReference>
<evidence type="ECO:0000256" key="5">
    <source>
        <dbReference type="SAM" id="MobiDB-lite"/>
    </source>
</evidence>
<evidence type="ECO:0000313" key="7">
    <source>
        <dbReference type="EMBL" id="NMO16523.1"/>
    </source>
</evidence>
<dbReference type="InterPro" id="IPR036249">
    <property type="entry name" value="Thioredoxin-like_sf"/>
</dbReference>
<feature type="domain" description="Thioredoxin" evidence="6">
    <location>
        <begin position="216"/>
        <end position="374"/>
    </location>
</feature>
<evidence type="ECO:0000256" key="1">
    <source>
        <dbReference type="ARBA" id="ARBA00010996"/>
    </source>
</evidence>
<keyword evidence="2 3" id="KW-0186">Copper</keyword>
<dbReference type="PANTHER" id="PTHR12151">
    <property type="entry name" value="ELECTRON TRANSPORT PROTIN SCO1/SENC FAMILY MEMBER"/>
    <property type="match status" value="1"/>
</dbReference>
<comment type="caution">
    <text evidence="7">The sequence shown here is derived from an EMBL/GenBank/DDBJ whole genome shotgun (WGS) entry which is preliminary data.</text>
</comment>
<dbReference type="RefSeq" id="WP_169345814.1">
    <property type="nucleotide sequence ID" value="NZ_JABBJJ010000070.1"/>
</dbReference>
<keyword evidence="4" id="KW-1015">Disulfide bond</keyword>
<dbReference type="Pfam" id="PF02630">
    <property type="entry name" value="SCO1-SenC"/>
    <property type="match status" value="2"/>
</dbReference>
<evidence type="ECO:0000259" key="6">
    <source>
        <dbReference type="PROSITE" id="PS51352"/>
    </source>
</evidence>
<dbReference type="EMBL" id="JABBJJ010000070">
    <property type="protein sequence ID" value="NMO16523.1"/>
    <property type="molecule type" value="Genomic_DNA"/>
</dbReference>
<dbReference type="CDD" id="cd02968">
    <property type="entry name" value="SCO"/>
    <property type="match status" value="2"/>
</dbReference>
<dbReference type="PANTHER" id="PTHR12151:SF25">
    <property type="entry name" value="LINALOOL DEHYDRATASE_ISOMERASE DOMAIN-CONTAINING PROTEIN"/>
    <property type="match status" value="1"/>
</dbReference>
<feature type="binding site" evidence="3">
    <location>
        <position position="84"/>
    </location>
    <ligand>
        <name>Cu cation</name>
        <dbReference type="ChEBI" id="CHEBI:23378"/>
    </ligand>
</feature>
<sequence length="385" mass="42110">MSARVQWLVLVTLGTLLGLGTGACTRDEAPAAPPPPPESQDAPLGRLSLPEDLVLVDQRGEPVHVQRDLMQGGVVVMNFIFTRCTTICPPMGMGFSRLQEQLGARAGRDVKLVSVSLDPEHDTPERLAEWGKRYGAGPGWTLLSGSKQDVDRLLKAMTVYTPAKEQHAPIVLVGNTATGEWVRAHGLGSPKRLLEAVERALASAPPKSPVFTDVTSPARRYFSDTELVDQDGRKVRFYSDLIQGKTVIINVFFSRCTGSCPVMAGTFTRLQAHLGDRLGKDVRMLSISVDPERDTPERLKEYAQRFKARPGWSFLTGDKEHVQAVLQKLGQAVEDPNQHKALFLIGNDRTGLWKKAFGLAKADEVIPVVDSVMNDQGVSLAENTP</sequence>
<evidence type="ECO:0000256" key="2">
    <source>
        <dbReference type="ARBA" id="ARBA00023008"/>
    </source>
</evidence>
<dbReference type="AlphaFoldDB" id="A0A848LGD9"/>
<feature type="region of interest" description="Disordered" evidence="5">
    <location>
        <begin position="25"/>
        <end position="45"/>
    </location>
</feature>
<dbReference type="PROSITE" id="PS51257">
    <property type="entry name" value="PROKAR_LIPOPROTEIN"/>
    <property type="match status" value="1"/>
</dbReference>
<dbReference type="PROSITE" id="PS51352">
    <property type="entry name" value="THIOREDOXIN_2"/>
    <property type="match status" value="2"/>
</dbReference>
<dbReference type="Proteomes" id="UP000518300">
    <property type="component" value="Unassembled WGS sequence"/>
</dbReference>
<keyword evidence="3" id="KW-0479">Metal-binding</keyword>
<dbReference type="InterPro" id="IPR013766">
    <property type="entry name" value="Thioredoxin_domain"/>
</dbReference>
<dbReference type="SUPFAM" id="SSF52833">
    <property type="entry name" value="Thioredoxin-like"/>
    <property type="match status" value="2"/>
</dbReference>
<feature type="disulfide bond" description="Redox-active" evidence="4">
    <location>
        <begin position="84"/>
        <end position="88"/>
    </location>
</feature>
<keyword evidence="8" id="KW-1185">Reference proteome</keyword>